<dbReference type="Proteomes" id="UP001604277">
    <property type="component" value="Unassembled WGS sequence"/>
</dbReference>
<feature type="domain" description="Disease resistance protein winged helix" evidence="3">
    <location>
        <begin position="3"/>
        <end position="59"/>
    </location>
</feature>
<evidence type="ECO:0000313" key="4">
    <source>
        <dbReference type="EMBL" id="KAL2514564.1"/>
    </source>
</evidence>
<dbReference type="EMBL" id="JBFOLJ010000008">
    <property type="protein sequence ID" value="KAL2514564.1"/>
    <property type="molecule type" value="Genomic_DNA"/>
</dbReference>
<keyword evidence="2" id="KW-0067">ATP-binding</keyword>
<keyword evidence="1" id="KW-0547">Nucleotide-binding</keyword>
<dbReference type="AlphaFoldDB" id="A0ABD1TPE2"/>
<proteinExistence type="predicted"/>
<evidence type="ECO:0000256" key="1">
    <source>
        <dbReference type="ARBA" id="ARBA00022741"/>
    </source>
</evidence>
<dbReference type="InterPro" id="IPR058922">
    <property type="entry name" value="WHD_DRP"/>
</dbReference>
<sequence>MSLNKSELVYLWMAEGFLKQSQEELGDDYFDELLTRSFFQKSSANTSRFVMHDLINDLAICVSGYKCLRLDDMLKDNLRHKISEKSPSLVIQFLITTNPMIDLVLSIVFKA</sequence>
<dbReference type="PANTHER" id="PTHR23155:SF1241">
    <property type="entry name" value="DISEASE RESISTANCE RPP13-LIKE PROTEIN 1-RELATED"/>
    <property type="match status" value="1"/>
</dbReference>
<accession>A0ABD1TPE2</accession>
<comment type="caution">
    <text evidence="4">The sequence shown here is derived from an EMBL/GenBank/DDBJ whole genome shotgun (WGS) entry which is preliminary data.</text>
</comment>
<dbReference type="Pfam" id="PF23559">
    <property type="entry name" value="WHD_DRP"/>
    <property type="match status" value="1"/>
</dbReference>
<dbReference type="PANTHER" id="PTHR23155">
    <property type="entry name" value="DISEASE RESISTANCE PROTEIN RP"/>
    <property type="match status" value="1"/>
</dbReference>
<gene>
    <name evidence="4" type="ORF">Fot_28535</name>
</gene>
<organism evidence="4 5">
    <name type="scientific">Forsythia ovata</name>
    <dbReference type="NCBI Taxonomy" id="205694"/>
    <lineage>
        <taxon>Eukaryota</taxon>
        <taxon>Viridiplantae</taxon>
        <taxon>Streptophyta</taxon>
        <taxon>Embryophyta</taxon>
        <taxon>Tracheophyta</taxon>
        <taxon>Spermatophyta</taxon>
        <taxon>Magnoliopsida</taxon>
        <taxon>eudicotyledons</taxon>
        <taxon>Gunneridae</taxon>
        <taxon>Pentapetalae</taxon>
        <taxon>asterids</taxon>
        <taxon>lamiids</taxon>
        <taxon>Lamiales</taxon>
        <taxon>Oleaceae</taxon>
        <taxon>Forsythieae</taxon>
        <taxon>Forsythia</taxon>
    </lineage>
</organism>
<evidence type="ECO:0000256" key="2">
    <source>
        <dbReference type="ARBA" id="ARBA00022840"/>
    </source>
</evidence>
<evidence type="ECO:0000259" key="3">
    <source>
        <dbReference type="Pfam" id="PF23559"/>
    </source>
</evidence>
<name>A0ABD1TPE2_9LAMI</name>
<keyword evidence="5" id="KW-1185">Reference proteome</keyword>
<protein>
    <submittedName>
        <fullName evidence="4">Disease resistance RPP13-like protein 1</fullName>
    </submittedName>
</protein>
<reference evidence="5" key="1">
    <citation type="submission" date="2024-07" db="EMBL/GenBank/DDBJ databases">
        <title>Two chromosome-level genome assemblies of Korean endemic species Abeliophyllum distichum and Forsythia ovata (Oleaceae).</title>
        <authorList>
            <person name="Jang H."/>
        </authorList>
    </citation>
    <scope>NUCLEOTIDE SEQUENCE [LARGE SCALE GENOMIC DNA]</scope>
</reference>
<dbReference type="InterPro" id="IPR044974">
    <property type="entry name" value="Disease_R_plants"/>
</dbReference>
<evidence type="ECO:0000313" key="5">
    <source>
        <dbReference type="Proteomes" id="UP001604277"/>
    </source>
</evidence>